<sequence length="390" mass="43913">MTRFPEKFLWGTATAAHQVEGGNTNNDWWEWEHAANTACVEVSGDACDHYWRYPQDLDILSELGFGAYRFSLEWSRIEPEEGEFSASQLDHYARVLDACHERNLLPVLTYHHFTTPLWATADGGWANPAIVDRFTRFCEHATERLGSRIGMACTINEPNVVTTIGYLMGAFPPGNTGDRDGFLRATENMVAAHRSSYEAIKAGPGDFPVGLTLSMSDWGAEEGCEDQIAKYRGEHEDIYLEAAQGNDFFGVQSYSRTRVGAKGVTGPEPGVEVLPMGYEYWPTAAEASIRHAAEFLDIPLYVTENGIGTDDDEKRKLYLHDSLTGIARTIDDGIDVRGFFQWSLLDNFEWAFGYQMRFGLVEVDRVTQKRTMKPSAYWLSEIIRSQQLPN</sequence>
<dbReference type="Pfam" id="PF00232">
    <property type="entry name" value="Glyco_hydro_1"/>
    <property type="match status" value="2"/>
</dbReference>
<evidence type="ECO:0000313" key="4">
    <source>
        <dbReference type="EMBL" id="CAB4718856.1"/>
    </source>
</evidence>
<dbReference type="PANTHER" id="PTHR10353">
    <property type="entry name" value="GLYCOSYL HYDROLASE"/>
    <property type="match status" value="1"/>
</dbReference>
<evidence type="ECO:0000313" key="7">
    <source>
        <dbReference type="EMBL" id="CAB5018755.1"/>
    </source>
</evidence>
<evidence type="ECO:0000256" key="2">
    <source>
        <dbReference type="ARBA" id="ARBA00022801"/>
    </source>
</evidence>
<dbReference type="InterPro" id="IPR001360">
    <property type="entry name" value="Glyco_hydro_1"/>
</dbReference>
<dbReference type="EMBL" id="CAFBMM010000011">
    <property type="protein sequence ID" value="CAB4899831.1"/>
    <property type="molecule type" value="Genomic_DNA"/>
</dbReference>
<dbReference type="EMBL" id="CAFBOF010000002">
    <property type="protein sequence ID" value="CAB4969098.1"/>
    <property type="molecule type" value="Genomic_DNA"/>
</dbReference>
<name>A0A6J7QP93_9ZZZZ</name>
<keyword evidence="2" id="KW-0378">Hydrolase</keyword>
<reference evidence="7" key="1">
    <citation type="submission" date="2020-05" db="EMBL/GenBank/DDBJ databases">
        <authorList>
            <person name="Chiriac C."/>
            <person name="Salcher M."/>
            <person name="Ghai R."/>
            <person name="Kavagutti S V."/>
        </authorList>
    </citation>
    <scope>NUCLEOTIDE SEQUENCE</scope>
</reference>
<dbReference type="SUPFAM" id="SSF51445">
    <property type="entry name" value="(Trans)glycosidases"/>
    <property type="match status" value="1"/>
</dbReference>
<dbReference type="InterPro" id="IPR033132">
    <property type="entry name" value="GH_1_N_CS"/>
</dbReference>
<evidence type="ECO:0000256" key="1">
    <source>
        <dbReference type="ARBA" id="ARBA00010838"/>
    </source>
</evidence>
<dbReference type="GO" id="GO:0016052">
    <property type="term" value="P:carbohydrate catabolic process"/>
    <property type="evidence" value="ECO:0007669"/>
    <property type="project" value="TreeGrafter"/>
</dbReference>
<dbReference type="EMBL" id="CAFBPQ010000010">
    <property type="protein sequence ID" value="CAB5018755.1"/>
    <property type="molecule type" value="Genomic_DNA"/>
</dbReference>
<evidence type="ECO:0000313" key="5">
    <source>
        <dbReference type="EMBL" id="CAB4899831.1"/>
    </source>
</evidence>
<keyword evidence="3" id="KW-0326">Glycosidase</keyword>
<organism evidence="7">
    <name type="scientific">freshwater metagenome</name>
    <dbReference type="NCBI Taxonomy" id="449393"/>
    <lineage>
        <taxon>unclassified sequences</taxon>
        <taxon>metagenomes</taxon>
        <taxon>ecological metagenomes</taxon>
    </lineage>
</organism>
<gene>
    <name evidence="4" type="ORF">UFOPK2683_00462</name>
    <name evidence="5" type="ORF">UFOPK3605_00424</name>
    <name evidence="6" type="ORF">UFOPK3897_00212</name>
    <name evidence="7" type="ORF">UFOPK4121_00516</name>
</gene>
<proteinExistence type="inferred from homology"/>
<dbReference type="InterPro" id="IPR017853">
    <property type="entry name" value="GH"/>
</dbReference>
<dbReference type="PROSITE" id="PS00572">
    <property type="entry name" value="GLYCOSYL_HYDROL_F1_1"/>
    <property type="match status" value="1"/>
</dbReference>
<dbReference type="PRINTS" id="PR00131">
    <property type="entry name" value="GLHYDRLASE1"/>
</dbReference>
<dbReference type="Gene3D" id="3.20.20.80">
    <property type="entry name" value="Glycosidases"/>
    <property type="match status" value="1"/>
</dbReference>
<dbReference type="GO" id="GO:0005829">
    <property type="term" value="C:cytosol"/>
    <property type="evidence" value="ECO:0007669"/>
    <property type="project" value="TreeGrafter"/>
</dbReference>
<dbReference type="PANTHER" id="PTHR10353:SF209">
    <property type="entry name" value="GALACTOLIPID GALACTOSYLTRANSFERASE SFR2, CHLOROPLASTIC"/>
    <property type="match status" value="1"/>
</dbReference>
<comment type="similarity">
    <text evidence="1">Belongs to the glycosyl hydrolase 1 family.</text>
</comment>
<dbReference type="AlphaFoldDB" id="A0A6J7QP93"/>
<protein>
    <submittedName>
        <fullName evidence="7">Unannotated protein</fullName>
    </submittedName>
</protein>
<accession>A0A6J7QP93</accession>
<evidence type="ECO:0000313" key="6">
    <source>
        <dbReference type="EMBL" id="CAB4969098.1"/>
    </source>
</evidence>
<dbReference type="GO" id="GO:0008422">
    <property type="term" value="F:beta-glucosidase activity"/>
    <property type="evidence" value="ECO:0007669"/>
    <property type="project" value="TreeGrafter"/>
</dbReference>
<dbReference type="EMBL" id="CAEZYK010000017">
    <property type="protein sequence ID" value="CAB4718856.1"/>
    <property type="molecule type" value="Genomic_DNA"/>
</dbReference>
<dbReference type="InterPro" id="IPR018120">
    <property type="entry name" value="Glyco_hydro_1_AS"/>
</dbReference>
<evidence type="ECO:0000256" key="3">
    <source>
        <dbReference type="ARBA" id="ARBA00023295"/>
    </source>
</evidence>
<dbReference type="PROSITE" id="PS00653">
    <property type="entry name" value="GLYCOSYL_HYDROL_F1_2"/>
    <property type="match status" value="1"/>
</dbReference>